<reference evidence="3 4" key="1">
    <citation type="submission" date="2019-09" db="EMBL/GenBank/DDBJ databases">
        <title>Draft genome sequencing and comparative genomics of hatchery-associated Vibrios.</title>
        <authorList>
            <person name="Kehlet-Delgado H."/>
            <person name="Mueller R.S."/>
        </authorList>
    </citation>
    <scope>NUCLEOTIDE SEQUENCE [LARGE SCALE GENOMIC DNA]</scope>
    <source>
        <strain evidence="3 4">09-121-3</strain>
    </source>
</reference>
<dbReference type="GO" id="GO:0005737">
    <property type="term" value="C:cytoplasm"/>
    <property type="evidence" value="ECO:0007669"/>
    <property type="project" value="UniProtKB-SubCell"/>
</dbReference>
<comment type="similarity">
    <text evidence="1 2">Belongs to the RTX toxin acyltransferase family.</text>
</comment>
<keyword evidence="2" id="KW-0012">Acyltransferase</keyword>
<dbReference type="EC" id="2.3.1.-" evidence="2"/>
<accession>A0AAP7DDT3</accession>
<keyword evidence="2" id="KW-0963">Cytoplasm</keyword>
<dbReference type="Proteomes" id="UP000576645">
    <property type="component" value="Unassembled WGS sequence"/>
</dbReference>
<keyword evidence="2" id="KW-0808">Transferase</keyword>
<comment type="caution">
    <text evidence="3">The sequence shown here is derived from an EMBL/GenBank/DDBJ whole genome shotgun (WGS) entry which is preliminary data.</text>
</comment>
<gene>
    <name evidence="3" type="ORF">F0238_08365</name>
</gene>
<organism evidence="3 4">
    <name type="scientific">Vibrio coralliilyticus</name>
    <dbReference type="NCBI Taxonomy" id="190893"/>
    <lineage>
        <taxon>Bacteria</taxon>
        <taxon>Pseudomonadati</taxon>
        <taxon>Pseudomonadota</taxon>
        <taxon>Gammaproteobacteria</taxon>
        <taxon>Vibrionales</taxon>
        <taxon>Vibrionaceae</taxon>
        <taxon>Vibrio</taxon>
    </lineage>
</organism>
<dbReference type="InterPro" id="IPR003996">
    <property type="entry name" value="RTX_toxin-activating_protC_bac"/>
</dbReference>
<protein>
    <recommendedName>
        <fullName evidence="2">RTX toxin-activating lysine-acyltransferase</fullName>
        <ecNumber evidence="2">2.3.1.-</ecNumber>
    </recommendedName>
</protein>
<name>A0AAP7DDT3_9VIBR</name>
<dbReference type="GO" id="GO:0009404">
    <property type="term" value="P:toxin metabolic process"/>
    <property type="evidence" value="ECO:0007669"/>
    <property type="project" value="UniProtKB-UniRule"/>
</dbReference>
<evidence type="ECO:0000313" key="4">
    <source>
        <dbReference type="Proteomes" id="UP000576645"/>
    </source>
</evidence>
<keyword evidence="2" id="KW-0204">Cytolysis</keyword>
<dbReference type="RefSeq" id="WP_171352393.1">
    <property type="nucleotide sequence ID" value="NZ_VTXP01000004.1"/>
</dbReference>
<comment type="subcellular location">
    <subcellularLocation>
        <location evidence="2">Cytoplasm</location>
    </subcellularLocation>
</comment>
<evidence type="ECO:0000313" key="3">
    <source>
        <dbReference type="EMBL" id="NOJ22750.1"/>
    </source>
</evidence>
<dbReference type="AlphaFoldDB" id="A0AAP7DDT3"/>
<evidence type="ECO:0000256" key="1">
    <source>
        <dbReference type="ARBA" id="ARBA00005686"/>
    </source>
</evidence>
<proteinExistence type="inferred from homology"/>
<evidence type="ECO:0000256" key="2">
    <source>
        <dbReference type="RuleBase" id="RU368102"/>
    </source>
</evidence>
<sequence>MEEKTVSYYNNQITGMPYGALSKAEATHELGRFVETMSKSKLRQNLNLSSFIHWIKPAVLHRQYKFLKLTSDVEYTGYVLWAWVDDSTLTKYMTQPRFFLKPMHWNEGNNLIIVDWFVEKNKNSQLRELYRDITSSTDINRSAINICIRDDQGRIVRTNKRSIYGY</sequence>
<dbReference type="EMBL" id="VTXP01000004">
    <property type="protein sequence ID" value="NOJ22750.1"/>
    <property type="molecule type" value="Genomic_DNA"/>
</dbReference>
<dbReference type="GO" id="GO:0031640">
    <property type="term" value="P:killing of cells of another organism"/>
    <property type="evidence" value="ECO:0007669"/>
    <property type="project" value="UniProtKB-KW"/>
</dbReference>
<dbReference type="GO" id="GO:0016746">
    <property type="term" value="F:acyltransferase activity"/>
    <property type="evidence" value="ECO:0007669"/>
    <property type="project" value="UniProtKB-UniRule"/>
</dbReference>
<dbReference type="Pfam" id="PF02794">
    <property type="entry name" value="HlyC"/>
    <property type="match status" value="1"/>
</dbReference>
<comment type="function">
    <text evidence="2">Involved in fatty acylation of protoxin at internal lysine residues, thereby converting it to the active toxin.</text>
</comment>